<name>A0A0J9XH70_GEOCN</name>
<accession>A0A0J9XH70</accession>
<comment type="caution">
    <text evidence="3">The sequence shown here is derived from an EMBL/GenBank/DDBJ whole genome shotgun (WGS) entry which is preliminary data.</text>
</comment>
<keyword evidence="4" id="KW-1185">Reference proteome</keyword>
<keyword evidence="1 3" id="KW-0378">Hydrolase</keyword>
<dbReference type="OrthoDB" id="2094269at2759"/>
<evidence type="ECO:0000313" key="4">
    <source>
        <dbReference type="Proteomes" id="UP000242525"/>
    </source>
</evidence>
<evidence type="ECO:0000256" key="1">
    <source>
        <dbReference type="ARBA" id="ARBA00022801"/>
    </source>
</evidence>
<reference evidence="3" key="1">
    <citation type="submission" date="2014-03" db="EMBL/GenBank/DDBJ databases">
        <authorList>
            <person name="Casaregola S."/>
        </authorList>
    </citation>
    <scope>NUCLEOTIDE SEQUENCE [LARGE SCALE GENOMIC DNA]</scope>
    <source>
        <strain evidence="3">CLIB 918</strain>
    </source>
</reference>
<organism evidence="3 4">
    <name type="scientific">Geotrichum candidum</name>
    <name type="common">Oospora lactis</name>
    <name type="synonym">Dipodascus geotrichum</name>
    <dbReference type="NCBI Taxonomy" id="1173061"/>
    <lineage>
        <taxon>Eukaryota</taxon>
        <taxon>Fungi</taxon>
        <taxon>Dikarya</taxon>
        <taxon>Ascomycota</taxon>
        <taxon>Saccharomycotina</taxon>
        <taxon>Dipodascomycetes</taxon>
        <taxon>Dipodascales</taxon>
        <taxon>Dipodascaceae</taxon>
        <taxon>Geotrichum</taxon>
    </lineage>
</organism>
<dbReference type="GO" id="GO:0005737">
    <property type="term" value="C:cytoplasm"/>
    <property type="evidence" value="ECO:0007669"/>
    <property type="project" value="TreeGrafter"/>
</dbReference>
<dbReference type="STRING" id="1173061.A0A0J9XH70"/>
<gene>
    <name evidence="3" type="ORF">BN980_GECA17s01704g</name>
</gene>
<evidence type="ECO:0000259" key="2">
    <source>
        <dbReference type="Pfam" id="PF03959"/>
    </source>
</evidence>
<dbReference type="Gene3D" id="3.40.50.1820">
    <property type="entry name" value="alpha/beta hydrolase"/>
    <property type="match status" value="1"/>
</dbReference>
<dbReference type="InterPro" id="IPR050593">
    <property type="entry name" value="LovG"/>
</dbReference>
<dbReference type="EMBL" id="CCBN010000017">
    <property type="protein sequence ID" value="CDO56898.1"/>
    <property type="molecule type" value="Genomic_DNA"/>
</dbReference>
<dbReference type="AlphaFoldDB" id="A0A0J9XH70"/>
<proteinExistence type="predicted"/>
<dbReference type="SUPFAM" id="SSF53474">
    <property type="entry name" value="alpha/beta-Hydrolases"/>
    <property type="match status" value="1"/>
</dbReference>
<dbReference type="GO" id="GO:0016787">
    <property type="term" value="F:hydrolase activity"/>
    <property type="evidence" value="ECO:0007669"/>
    <property type="project" value="UniProtKB-KW"/>
</dbReference>
<evidence type="ECO:0000313" key="3">
    <source>
        <dbReference type="EMBL" id="CDO56898.1"/>
    </source>
</evidence>
<sequence>MTKGNILVIHGYAQNSKSLSKDSAAVIDKLEALGYKLHFIDGPIVLTKADLPPSFQTIPSNNDCVAPQLRSWWVVDKSRPAEHYNLDRAFATIDAFTAQHGPFVGVIGFSQGASLAALLASRLVTQQQQQQDATAALKFAIIISGFVPNYKPLISTYFSHPVNLASLHVIGSNDKVVPPARSRDLAAKFDPSRATLVSHPKDHIIPKDAETVDRIAAFVAEHGAASGLSKL</sequence>
<dbReference type="Proteomes" id="UP000242525">
    <property type="component" value="Unassembled WGS sequence"/>
</dbReference>
<feature type="domain" description="Serine hydrolase" evidence="2">
    <location>
        <begin position="3"/>
        <end position="214"/>
    </location>
</feature>
<dbReference type="InterPro" id="IPR029058">
    <property type="entry name" value="AB_hydrolase_fold"/>
</dbReference>
<dbReference type="InterPro" id="IPR005645">
    <property type="entry name" value="FSH-like_dom"/>
</dbReference>
<protein>
    <submittedName>
        <fullName evidence="3">Similar to Saccharomyces cerevisiae YMR222C FSH2 Putative serine hydrolase that localizes to the cytoplasm</fullName>
    </submittedName>
</protein>
<dbReference type="Pfam" id="PF03959">
    <property type="entry name" value="FSH1"/>
    <property type="match status" value="1"/>
</dbReference>
<dbReference type="PANTHER" id="PTHR48070">
    <property type="entry name" value="ESTERASE OVCA2"/>
    <property type="match status" value="1"/>
</dbReference>
<dbReference type="PANTHER" id="PTHR48070:SF6">
    <property type="entry name" value="ESTERASE OVCA2"/>
    <property type="match status" value="1"/>
</dbReference>
<dbReference type="GO" id="GO:0005634">
    <property type="term" value="C:nucleus"/>
    <property type="evidence" value="ECO:0007669"/>
    <property type="project" value="TreeGrafter"/>
</dbReference>